<sequence>MKLTCIYLLAFGMSVSLFSCNEKESSKPVDEQEERVEEEDEVVGDFELNELTGDKFIADYLVAKEDVVRSIPQKYIDIARNNLHIAYQHTSHGTHVTYGLFGLQDYKTGDDALFAVTKSYVDKDGKFNDNSEQGKLDLQDYVIEYYAEDGVDASDLSRDESAFIQTTRNYLDDPDNAEINVVMWAWCSIRNHDLEGVYLPGMKTLIDEYGVGGSKIGSGDGLRQNPVYFVFMTGHASDSGNLDEGDPAPQAAIVNEYCQQNKFLCLDYFSIDSHCMNDNYWDDAGDDGNSYKYNNSSTEEGYFYQDWQDTHQLGVDYFENKIYPNSKVAFGQHTTQHITSNRKAYAMWWILARISGWDGISED</sequence>
<dbReference type="Proteomes" id="UP000679220">
    <property type="component" value="Unassembled WGS sequence"/>
</dbReference>
<keyword evidence="2" id="KW-1185">Reference proteome</keyword>
<reference evidence="1" key="2">
    <citation type="submission" date="2021-04" db="EMBL/GenBank/DDBJ databases">
        <authorList>
            <person name="Zhang T."/>
            <person name="Zhang Y."/>
            <person name="Lu D."/>
            <person name="Zuo D."/>
            <person name="Du Z."/>
        </authorList>
    </citation>
    <scope>NUCLEOTIDE SEQUENCE</scope>
    <source>
        <strain evidence="1">JR1</strain>
    </source>
</reference>
<proteinExistence type="predicted"/>
<accession>A0A941F7D4</accession>
<evidence type="ECO:0000313" key="2">
    <source>
        <dbReference type="Proteomes" id="UP000679220"/>
    </source>
</evidence>
<dbReference type="PROSITE" id="PS51257">
    <property type="entry name" value="PROKAR_LIPOPROTEIN"/>
    <property type="match status" value="1"/>
</dbReference>
<reference evidence="1" key="1">
    <citation type="journal article" date="2018" name="Int. J. Syst. Evol. Microbiol.">
        <title>Carboxylicivirga sediminis sp. nov., isolated from coastal sediment.</title>
        <authorList>
            <person name="Wang F.Q."/>
            <person name="Ren L.H."/>
            <person name="Zou R.J."/>
            <person name="Sun Y.Z."/>
            <person name="Liu X.J."/>
            <person name="Jiang F."/>
            <person name="Liu L.J."/>
        </authorList>
    </citation>
    <scope>NUCLEOTIDE SEQUENCE</scope>
    <source>
        <strain evidence="1">JR1</strain>
    </source>
</reference>
<dbReference type="RefSeq" id="WP_212192198.1">
    <property type="nucleotide sequence ID" value="NZ_JAGTAR010000028.1"/>
</dbReference>
<name>A0A941F7D4_9BACT</name>
<dbReference type="AlphaFoldDB" id="A0A941F7D4"/>
<dbReference type="EMBL" id="JAGTAR010000028">
    <property type="protein sequence ID" value="MBR8537173.1"/>
    <property type="molecule type" value="Genomic_DNA"/>
</dbReference>
<gene>
    <name evidence="1" type="ORF">KDU71_16505</name>
</gene>
<protein>
    <submittedName>
        <fullName evidence="1">Uncharacterized protein</fullName>
    </submittedName>
</protein>
<evidence type="ECO:0000313" key="1">
    <source>
        <dbReference type="EMBL" id="MBR8537173.1"/>
    </source>
</evidence>
<organism evidence="1 2">
    <name type="scientific">Carboxylicivirga sediminis</name>
    <dbReference type="NCBI Taxonomy" id="2006564"/>
    <lineage>
        <taxon>Bacteria</taxon>
        <taxon>Pseudomonadati</taxon>
        <taxon>Bacteroidota</taxon>
        <taxon>Bacteroidia</taxon>
        <taxon>Marinilabiliales</taxon>
        <taxon>Marinilabiliaceae</taxon>
        <taxon>Carboxylicivirga</taxon>
    </lineage>
</organism>
<comment type="caution">
    <text evidence="1">The sequence shown here is derived from an EMBL/GenBank/DDBJ whole genome shotgun (WGS) entry which is preliminary data.</text>
</comment>